<organism evidence="2 3">
    <name type="scientific">Flavihumibacter solisilvae</name>
    <dbReference type="NCBI Taxonomy" id="1349421"/>
    <lineage>
        <taxon>Bacteria</taxon>
        <taxon>Pseudomonadati</taxon>
        <taxon>Bacteroidota</taxon>
        <taxon>Chitinophagia</taxon>
        <taxon>Chitinophagales</taxon>
        <taxon>Chitinophagaceae</taxon>
        <taxon>Flavihumibacter</taxon>
    </lineage>
</organism>
<dbReference type="Pfam" id="PF02589">
    <property type="entry name" value="LUD_dom"/>
    <property type="match status" value="1"/>
</dbReference>
<comment type="caution">
    <text evidence="2">The sequence shown here is derived from an EMBL/GenBank/DDBJ whole genome shotgun (WGS) entry which is preliminary data.</text>
</comment>
<dbReference type="PANTHER" id="PTHR43682">
    <property type="entry name" value="LACTATE UTILIZATION PROTEIN C"/>
    <property type="match status" value="1"/>
</dbReference>
<feature type="domain" description="LUD" evidence="1">
    <location>
        <begin position="92"/>
        <end position="212"/>
    </location>
</feature>
<dbReference type="Gene3D" id="3.40.50.10420">
    <property type="entry name" value="NagB/RpiA/CoA transferase-like"/>
    <property type="match status" value="1"/>
</dbReference>
<dbReference type="InterPro" id="IPR024185">
    <property type="entry name" value="FTHF_cligase-like_sf"/>
</dbReference>
<dbReference type="STRING" id="1349421.OI18_02560"/>
<sequence>MNVSPSKENILKKIRKALSESTPIPFPASEGSQSVFQPQREDLELLFASAFTHLQGKFVFCVDQQELVLRLQHLFQQESFKKVYCRESALLKMFSGSGWDNATTDKPGDLYTCDASITTCEFLVARTGTIVMSAAQESGRTTSVYAPVHICIASTDQLVYDVRDGLKMVKDKYGSSLPSMITFASGPSRTADIEKTLVVGVHGPKEVYLFLVDELGI</sequence>
<protein>
    <submittedName>
        <fullName evidence="2">Lactate utilization protein B/C</fullName>
    </submittedName>
</protein>
<dbReference type="Proteomes" id="UP000031408">
    <property type="component" value="Unassembled WGS sequence"/>
</dbReference>
<accession>A0A0C1LL58</accession>
<evidence type="ECO:0000313" key="3">
    <source>
        <dbReference type="Proteomes" id="UP000031408"/>
    </source>
</evidence>
<gene>
    <name evidence="2" type="ORF">OI18_02560</name>
</gene>
<dbReference type="EMBL" id="JSVC01000002">
    <property type="protein sequence ID" value="KIC96073.1"/>
    <property type="molecule type" value="Genomic_DNA"/>
</dbReference>
<evidence type="ECO:0000313" key="2">
    <source>
        <dbReference type="EMBL" id="KIC96073.1"/>
    </source>
</evidence>
<dbReference type="SUPFAM" id="SSF100950">
    <property type="entry name" value="NagB/RpiA/CoA transferase-like"/>
    <property type="match status" value="1"/>
</dbReference>
<evidence type="ECO:0000259" key="1">
    <source>
        <dbReference type="Pfam" id="PF02589"/>
    </source>
</evidence>
<keyword evidence="3" id="KW-1185">Reference proteome</keyword>
<dbReference type="RefSeq" id="WP_039136865.1">
    <property type="nucleotide sequence ID" value="NZ_JSVC01000002.1"/>
</dbReference>
<dbReference type="AlphaFoldDB" id="A0A0C1LL58"/>
<proteinExistence type="predicted"/>
<dbReference type="PANTHER" id="PTHR43682:SF1">
    <property type="entry name" value="LACTATE UTILIZATION PROTEIN C"/>
    <property type="match status" value="1"/>
</dbReference>
<dbReference type="InterPro" id="IPR003741">
    <property type="entry name" value="LUD_dom"/>
</dbReference>
<name>A0A0C1LL58_9BACT</name>
<dbReference type="InterPro" id="IPR037171">
    <property type="entry name" value="NagB/RpiA_transferase-like"/>
</dbReference>
<dbReference type="OrthoDB" id="9794157at2"/>
<reference evidence="2 3" key="1">
    <citation type="submission" date="2014-11" db="EMBL/GenBank/DDBJ databases">
        <title>Genome sequence of Flavihumibacter solisilvae 3-3.</title>
        <authorList>
            <person name="Zhou G."/>
            <person name="Li M."/>
            <person name="Wang G."/>
        </authorList>
    </citation>
    <scope>NUCLEOTIDE SEQUENCE [LARGE SCALE GENOMIC DNA]</scope>
    <source>
        <strain evidence="2 3">3-3</strain>
    </source>
</reference>